<feature type="transmembrane region" description="Helical" evidence="7">
    <location>
        <begin position="230"/>
        <end position="254"/>
    </location>
</feature>
<dbReference type="PANTHER" id="PTHR23513:SF11">
    <property type="entry name" value="STAPHYLOFERRIN A TRANSPORTER"/>
    <property type="match status" value="1"/>
</dbReference>
<sequence>MSTGVREQVGRTFASFSVRNYTYFFIGALVSNIGLWMGRTAQDWMVLTQLTDHSSSALGYVTALQFLPIVLLGPTMGAVADRWSKQTLLYWTQSLLALNAMALFILDATGVIQLWHVMVIAFVQGAISALDNPARQSFVPEMVPMRLVPNAIGLNSAQFNSARLLGPGIGGLLIAAVGIPACLLINALSFAAVIISLVLMDRSSLTPAPTRRGKGAVREGVRYVSHRPDILVPMVIVFMLGTFGMNFQITNALMATKVFGKGPGEYGLLGSIMAVGTLVAALLAARRAHPRLRTLLIPMAGFAIFTTALGLAPGYGVYAVTLIPVGLCALTVMTTANATVQLASAPDVRGRVMALYMAIFQGGTPIGAPIIGWIGDTWGPRWTLLIGAIATGITVIGVLLFIRFHDRMRMTIEAGWPPRMGLLPMNPQHR</sequence>
<dbReference type="Proteomes" id="UP000178666">
    <property type="component" value="Chromosome"/>
</dbReference>
<organism evidence="9 11">
    <name type="scientific">Acidipropionibacterium acidipropionici</name>
    <dbReference type="NCBI Taxonomy" id="1748"/>
    <lineage>
        <taxon>Bacteria</taxon>
        <taxon>Bacillati</taxon>
        <taxon>Actinomycetota</taxon>
        <taxon>Actinomycetes</taxon>
        <taxon>Propionibacteriales</taxon>
        <taxon>Propionibacteriaceae</taxon>
        <taxon>Acidipropionibacterium</taxon>
    </lineage>
</organism>
<feature type="transmembrane region" description="Helical" evidence="7">
    <location>
        <begin position="318"/>
        <end position="340"/>
    </location>
</feature>
<dbReference type="Pfam" id="PF05977">
    <property type="entry name" value="MFS_3"/>
    <property type="match status" value="1"/>
</dbReference>
<feature type="transmembrane region" description="Helical" evidence="7">
    <location>
        <begin position="112"/>
        <end position="130"/>
    </location>
</feature>
<name>A0AAC8YHP5_9ACTN</name>
<evidence type="ECO:0000313" key="12">
    <source>
        <dbReference type="Proteomes" id="UP000178666"/>
    </source>
</evidence>
<evidence type="ECO:0000259" key="8">
    <source>
        <dbReference type="PROSITE" id="PS50850"/>
    </source>
</evidence>
<feature type="transmembrane region" description="Helical" evidence="7">
    <location>
        <begin position="266"/>
        <end position="285"/>
    </location>
</feature>
<accession>A0AAC8YHP5</accession>
<keyword evidence="3" id="KW-1003">Cell membrane</keyword>
<dbReference type="Proteomes" id="UP000075221">
    <property type="component" value="Chromosome"/>
</dbReference>
<dbReference type="InterPro" id="IPR036259">
    <property type="entry name" value="MFS_trans_sf"/>
</dbReference>
<dbReference type="InterPro" id="IPR020846">
    <property type="entry name" value="MFS_dom"/>
</dbReference>
<evidence type="ECO:0000256" key="2">
    <source>
        <dbReference type="ARBA" id="ARBA00022448"/>
    </source>
</evidence>
<dbReference type="PANTHER" id="PTHR23513">
    <property type="entry name" value="INTEGRAL MEMBRANE EFFLUX PROTEIN-RELATED"/>
    <property type="match status" value="1"/>
</dbReference>
<comment type="subcellular location">
    <subcellularLocation>
        <location evidence="1">Cell membrane</location>
        <topology evidence="1">Multi-pass membrane protein</topology>
    </subcellularLocation>
</comment>
<reference evidence="9 11" key="2">
    <citation type="submission" date="2016-02" db="EMBL/GenBank/DDBJ databases">
        <title>Complete Genome Sequence of Propionibacterium acidipropionici ATCC 55737.</title>
        <authorList>
            <person name="Luna Flores C.H."/>
            <person name="Nielsen L.K."/>
            <person name="Marcellin E."/>
        </authorList>
    </citation>
    <scope>NUCLEOTIDE SEQUENCE [LARGE SCALE GENOMIC DNA]</scope>
    <source>
        <strain evidence="9 11">ATCC 55737</strain>
    </source>
</reference>
<dbReference type="GO" id="GO:0005886">
    <property type="term" value="C:plasma membrane"/>
    <property type="evidence" value="ECO:0007669"/>
    <property type="project" value="UniProtKB-SubCell"/>
</dbReference>
<feature type="transmembrane region" description="Helical" evidence="7">
    <location>
        <begin position="21"/>
        <end position="37"/>
    </location>
</feature>
<evidence type="ECO:0000256" key="4">
    <source>
        <dbReference type="ARBA" id="ARBA00022692"/>
    </source>
</evidence>
<evidence type="ECO:0000256" key="5">
    <source>
        <dbReference type="ARBA" id="ARBA00022989"/>
    </source>
</evidence>
<keyword evidence="4 7" id="KW-0812">Transmembrane</keyword>
<evidence type="ECO:0000256" key="7">
    <source>
        <dbReference type="SAM" id="Phobius"/>
    </source>
</evidence>
<keyword evidence="2" id="KW-0813">Transport</keyword>
<dbReference type="InterPro" id="IPR010290">
    <property type="entry name" value="TM_effector"/>
</dbReference>
<dbReference type="PROSITE" id="PS50850">
    <property type="entry name" value="MFS"/>
    <property type="match status" value="1"/>
</dbReference>
<reference evidence="10 12" key="1">
    <citation type="journal article" date="2016" name="Plant Dis.">
        <title>Improved production of propionic acid using genome shuffling.</title>
        <authorList>
            <person name="Luna-Flores C.H."/>
            <person name="Palfreyman R.W."/>
            <person name="Kromer J.O."/>
            <person name="Nielsen L.K."/>
            <person name="Marcellin E."/>
        </authorList>
    </citation>
    <scope>NUCLEOTIDE SEQUENCE [LARGE SCALE GENOMIC DNA]</scope>
    <source>
        <strain evidence="10 12">F3E8</strain>
    </source>
</reference>
<gene>
    <name evidence="10" type="ORF">A8L58_00680</name>
    <name evidence="9" type="ORF">AXH35_15745</name>
</gene>
<evidence type="ECO:0000256" key="6">
    <source>
        <dbReference type="ARBA" id="ARBA00023136"/>
    </source>
</evidence>
<evidence type="ECO:0000313" key="11">
    <source>
        <dbReference type="Proteomes" id="UP000075221"/>
    </source>
</evidence>
<feature type="transmembrane region" description="Helical" evidence="7">
    <location>
        <begin position="57"/>
        <end position="76"/>
    </location>
</feature>
<keyword evidence="12" id="KW-1185">Reference proteome</keyword>
<evidence type="ECO:0000256" key="1">
    <source>
        <dbReference type="ARBA" id="ARBA00004651"/>
    </source>
</evidence>
<dbReference type="EMBL" id="CP014352">
    <property type="protein sequence ID" value="AMS06679.1"/>
    <property type="molecule type" value="Genomic_DNA"/>
</dbReference>
<dbReference type="EMBL" id="CP015970">
    <property type="protein sequence ID" value="AOZ45466.1"/>
    <property type="molecule type" value="Genomic_DNA"/>
</dbReference>
<keyword evidence="5 7" id="KW-1133">Transmembrane helix</keyword>
<evidence type="ECO:0000256" key="3">
    <source>
        <dbReference type="ARBA" id="ARBA00022475"/>
    </source>
</evidence>
<proteinExistence type="predicted"/>
<feature type="transmembrane region" description="Helical" evidence="7">
    <location>
        <begin position="171"/>
        <end position="199"/>
    </location>
</feature>
<feature type="domain" description="Major facilitator superfamily (MFS) profile" evidence="8">
    <location>
        <begin position="20"/>
        <end position="409"/>
    </location>
</feature>
<feature type="transmembrane region" description="Helical" evidence="7">
    <location>
        <begin position="381"/>
        <end position="402"/>
    </location>
</feature>
<keyword evidence="6 7" id="KW-0472">Membrane</keyword>
<dbReference type="SUPFAM" id="SSF103473">
    <property type="entry name" value="MFS general substrate transporter"/>
    <property type="match status" value="1"/>
</dbReference>
<feature type="transmembrane region" description="Helical" evidence="7">
    <location>
        <begin position="352"/>
        <end position="375"/>
    </location>
</feature>
<protein>
    <submittedName>
        <fullName evidence="9">MFS transporter</fullName>
    </submittedName>
</protein>
<dbReference type="AlphaFoldDB" id="A0AAC8YHP5"/>
<dbReference type="CDD" id="cd06173">
    <property type="entry name" value="MFS_MefA_like"/>
    <property type="match status" value="1"/>
</dbReference>
<dbReference type="GO" id="GO:0022857">
    <property type="term" value="F:transmembrane transporter activity"/>
    <property type="evidence" value="ECO:0007669"/>
    <property type="project" value="InterPro"/>
</dbReference>
<evidence type="ECO:0000313" key="9">
    <source>
        <dbReference type="EMBL" id="AMS06679.1"/>
    </source>
</evidence>
<dbReference type="RefSeq" id="WP_062820467.1">
    <property type="nucleotide sequence ID" value="NZ_CP014352.1"/>
</dbReference>
<evidence type="ECO:0000313" key="10">
    <source>
        <dbReference type="EMBL" id="AOZ45466.1"/>
    </source>
</evidence>
<dbReference type="Gene3D" id="1.20.1250.20">
    <property type="entry name" value="MFS general substrate transporter like domains"/>
    <property type="match status" value="2"/>
</dbReference>
<feature type="transmembrane region" description="Helical" evidence="7">
    <location>
        <begin position="292"/>
        <end position="312"/>
    </location>
</feature>